<name>A0A5N5TIS2_9CRUS</name>
<organism evidence="2 3">
    <name type="scientific">Armadillidium nasatum</name>
    <dbReference type="NCBI Taxonomy" id="96803"/>
    <lineage>
        <taxon>Eukaryota</taxon>
        <taxon>Metazoa</taxon>
        <taxon>Ecdysozoa</taxon>
        <taxon>Arthropoda</taxon>
        <taxon>Crustacea</taxon>
        <taxon>Multicrustacea</taxon>
        <taxon>Malacostraca</taxon>
        <taxon>Eumalacostraca</taxon>
        <taxon>Peracarida</taxon>
        <taxon>Isopoda</taxon>
        <taxon>Oniscidea</taxon>
        <taxon>Crinocheta</taxon>
        <taxon>Armadillidiidae</taxon>
        <taxon>Armadillidium</taxon>
    </lineage>
</organism>
<dbReference type="Proteomes" id="UP000326759">
    <property type="component" value="Unassembled WGS sequence"/>
</dbReference>
<dbReference type="EMBL" id="SEYY01000956">
    <property type="protein sequence ID" value="KAB7506178.1"/>
    <property type="molecule type" value="Genomic_DNA"/>
</dbReference>
<reference evidence="2 3" key="1">
    <citation type="journal article" date="2019" name="PLoS Biol.">
        <title>Sex chromosomes control vertical transmission of feminizing Wolbachia symbionts in an isopod.</title>
        <authorList>
            <person name="Becking T."/>
            <person name="Chebbi M.A."/>
            <person name="Giraud I."/>
            <person name="Moumen B."/>
            <person name="Laverre T."/>
            <person name="Caubet Y."/>
            <person name="Peccoud J."/>
            <person name="Gilbert C."/>
            <person name="Cordaux R."/>
        </authorList>
    </citation>
    <scope>NUCLEOTIDE SEQUENCE [LARGE SCALE GENOMIC DNA]</scope>
    <source>
        <strain evidence="2">ANa2</strain>
        <tissue evidence="2">Whole body excluding digestive tract and cuticle</tissue>
    </source>
</reference>
<dbReference type="AlphaFoldDB" id="A0A5N5TIS2"/>
<accession>A0A5N5TIS2</accession>
<evidence type="ECO:0000313" key="2">
    <source>
        <dbReference type="EMBL" id="KAB7506178.1"/>
    </source>
</evidence>
<feature type="region of interest" description="Disordered" evidence="1">
    <location>
        <begin position="1"/>
        <end position="34"/>
    </location>
</feature>
<comment type="caution">
    <text evidence="2">The sequence shown here is derived from an EMBL/GenBank/DDBJ whole genome shotgun (WGS) entry which is preliminary data.</text>
</comment>
<gene>
    <name evidence="2" type="ORF">Anas_08847</name>
</gene>
<proteinExistence type="predicted"/>
<keyword evidence="3" id="KW-1185">Reference proteome</keyword>
<evidence type="ECO:0000313" key="3">
    <source>
        <dbReference type="Proteomes" id="UP000326759"/>
    </source>
</evidence>
<evidence type="ECO:0000256" key="1">
    <source>
        <dbReference type="SAM" id="MobiDB-lite"/>
    </source>
</evidence>
<protein>
    <submittedName>
        <fullName evidence="2">Uncharacterized protein</fullName>
    </submittedName>
</protein>
<sequence>MEKITEESLEEFNGSNECSLDEQPQLPEEHDLENKDNYKVYRKRSYWRKPATKVYADNFGFSVNGYQPMIDYLDKKDSGSSVDKSEVHLPFLEERCLNKYSSQKPFKLYKNKDIDKFIDKGERICTQIRQNDAIGISNVLRRTHTNWSMTKKYVQLVKNSFVLDFRKLHPDKNFGEIPKCSVFTGKALVPKFTLSSLLSNLDLPDMDSADFLATYVRNRLDHTNEMAARRERLRALDDDYEQTLKKLAFTVDRINNRVETVPVIISPSGLAYHPKDMIDVADDLIHNNRMKRQQDLYRLACDVSSVIEGTPRFRPMPQLSEHYHRIDPTQLAITQRNAEAALLARNKSFPVPAYEEADVDGLRDRYLNRNSHRPEFVEVEPPRRIKKQQEDVISDVQTRIMNRAREMGGVSSESRRINKMAKFVNTVSPRPDTGAVDLRVPPSRTERNIVNMANSLAYTSKPVRRYDVDDEVDEPVSGLNTFATKTYCNREFERPILDVPSDSSYVRDASMRARNRNALLGN</sequence>
<dbReference type="OrthoDB" id="312459at2759"/>